<name>A0A852R3H2_9MICO</name>
<keyword evidence="4" id="KW-1185">Reference proteome</keyword>
<feature type="transmembrane region" description="Helical" evidence="2">
    <location>
        <begin position="97"/>
        <end position="115"/>
    </location>
</feature>
<comment type="caution">
    <text evidence="3">The sequence shown here is derived from an EMBL/GenBank/DDBJ whole genome shotgun (WGS) entry which is preliminary data.</text>
</comment>
<keyword evidence="2" id="KW-0472">Membrane</keyword>
<sequence>MTTPQLDQGQTAGEATVESRAERDVLRELGFPVAPEAPDGAMEPSGPGPDAPARVDHAEAASSGDGTRGRRRRGRRRGASLRVRFTEDDRGAVTAEYALVIMAAVAFAGLLIVIMRSAEVRAMLLALVQNALGSAG</sequence>
<dbReference type="EMBL" id="JACCBD010000001">
    <property type="protein sequence ID" value="NYD25518.1"/>
    <property type="molecule type" value="Genomic_DNA"/>
</dbReference>
<dbReference type="Pfam" id="PF14029">
    <property type="entry name" value="DUF4244"/>
    <property type="match status" value="1"/>
</dbReference>
<evidence type="ECO:0000256" key="1">
    <source>
        <dbReference type="SAM" id="MobiDB-lite"/>
    </source>
</evidence>
<feature type="compositionally biased region" description="Polar residues" evidence="1">
    <location>
        <begin position="1"/>
        <end position="13"/>
    </location>
</feature>
<dbReference type="InterPro" id="IPR025338">
    <property type="entry name" value="DUF4244"/>
</dbReference>
<organism evidence="3 4">
    <name type="scientific">Leucobacter aridicollis</name>
    <dbReference type="NCBI Taxonomy" id="283878"/>
    <lineage>
        <taxon>Bacteria</taxon>
        <taxon>Bacillati</taxon>
        <taxon>Actinomycetota</taxon>
        <taxon>Actinomycetes</taxon>
        <taxon>Micrococcales</taxon>
        <taxon>Microbacteriaceae</taxon>
        <taxon>Leucobacter</taxon>
    </lineage>
</organism>
<accession>A0A852R3H2</accession>
<dbReference type="RefSeq" id="WP_307814705.1">
    <property type="nucleotide sequence ID" value="NZ_BAAALZ010000003.1"/>
</dbReference>
<evidence type="ECO:0000313" key="3">
    <source>
        <dbReference type="EMBL" id="NYD25518.1"/>
    </source>
</evidence>
<feature type="compositionally biased region" description="Basic residues" evidence="1">
    <location>
        <begin position="69"/>
        <end position="79"/>
    </location>
</feature>
<gene>
    <name evidence="3" type="ORF">BJ960_000321</name>
</gene>
<proteinExistence type="predicted"/>
<feature type="compositionally biased region" description="Basic and acidic residues" evidence="1">
    <location>
        <begin position="17"/>
        <end position="27"/>
    </location>
</feature>
<reference evidence="3 4" key="1">
    <citation type="submission" date="2020-07" db="EMBL/GenBank/DDBJ databases">
        <title>Sequencing the genomes of 1000 actinobacteria strains.</title>
        <authorList>
            <person name="Klenk H.-P."/>
        </authorList>
    </citation>
    <scope>NUCLEOTIDE SEQUENCE [LARGE SCALE GENOMIC DNA]</scope>
    <source>
        <strain evidence="3 4">DSM 17380</strain>
    </source>
</reference>
<feature type="region of interest" description="Disordered" evidence="1">
    <location>
        <begin position="1"/>
        <end position="79"/>
    </location>
</feature>
<dbReference type="AlphaFoldDB" id="A0A852R3H2"/>
<keyword evidence="2" id="KW-1133">Transmembrane helix</keyword>
<protein>
    <submittedName>
        <fullName evidence="3">Flp pilus assembly pilin Flp</fullName>
    </submittedName>
</protein>
<dbReference type="Proteomes" id="UP000586095">
    <property type="component" value="Unassembled WGS sequence"/>
</dbReference>
<evidence type="ECO:0000256" key="2">
    <source>
        <dbReference type="SAM" id="Phobius"/>
    </source>
</evidence>
<evidence type="ECO:0000313" key="4">
    <source>
        <dbReference type="Proteomes" id="UP000586095"/>
    </source>
</evidence>
<keyword evidence="2" id="KW-0812">Transmembrane</keyword>